<keyword evidence="3" id="KW-1185">Reference proteome</keyword>
<dbReference type="InterPro" id="IPR002589">
    <property type="entry name" value="Macro_dom"/>
</dbReference>
<evidence type="ECO:0000313" key="3">
    <source>
        <dbReference type="Proteomes" id="UP000193920"/>
    </source>
</evidence>
<dbReference type="Gene3D" id="3.40.220.10">
    <property type="entry name" value="Leucine Aminopeptidase, subunit E, domain 1"/>
    <property type="match status" value="1"/>
</dbReference>
<accession>A0A1Y2BAB1</accession>
<dbReference type="Pfam" id="PF01661">
    <property type="entry name" value="Macro"/>
    <property type="match status" value="1"/>
</dbReference>
<proteinExistence type="predicted"/>
<dbReference type="SMART" id="SM00506">
    <property type="entry name" value="A1pp"/>
    <property type="match status" value="1"/>
</dbReference>
<dbReference type="PANTHER" id="PTHR11106">
    <property type="entry name" value="GANGLIOSIDE INDUCED DIFFERENTIATION ASSOCIATED PROTEIN 2-RELATED"/>
    <property type="match status" value="1"/>
</dbReference>
<evidence type="ECO:0000313" key="2">
    <source>
        <dbReference type="EMBL" id="ORY31694.1"/>
    </source>
</evidence>
<dbReference type="EMBL" id="MCOG01000168">
    <property type="protein sequence ID" value="ORY31694.1"/>
    <property type="molecule type" value="Genomic_DNA"/>
</dbReference>
<dbReference type="Proteomes" id="UP000193920">
    <property type="component" value="Unassembled WGS sequence"/>
</dbReference>
<dbReference type="NCBIfam" id="NF003163">
    <property type="entry name" value="PRK04143.1"/>
    <property type="match status" value="1"/>
</dbReference>
<dbReference type="CDD" id="cd02908">
    <property type="entry name" value="Macro_OAADPr_deacetylase"/>
    <property type="match status" value="1"/>
</dbReference>
<dbReference type="AlphaFoldDB" id="A0A1Y2BAB1"/>
<dbReference type="PROSITE" id="PS51154">
    <property type="entry name" value="MACRO"/>
    <property type="match status" value="1"/>
</dbReference>
<protein>
    <submittedName>
        <fullName evidence="2">A1pp-domain-containing protein</fullName>
    </submittedName>
</protein>
<dbReference type="PANTHER" id="PTHR11106:SF27">
    <property type="entry name" value="MACRO DOMAIN-CONTAINING PROTEIN"/>
    <property type="match status" value="1"/>
</dbReference>
<dbReference type="SUPFAM" id="SSF52949">
    <property type="entry name" value="Macro domain-like"/>
    <property type="match status" value="1"/>
</dbReference>
<organism evidence="2 3">
    <name type="scientific">Neocallimastix californiae</name>
    <dbReference type="NCBI Taxonomy" id="1754190"/>
    <lineage>
        <taxon>Eukaryota</taxon>
        <taxon>Fungi</taxon>
        <taxon>Fungi incertae sedis</taxon>
        <taxon>Chytridiomycota</taxon>
        <taxon>Chytridiomycota incertae sedis</taxon>
        <taxon>Neocallimastigomycetes</taxon>
        <taxon>Neocallimastigales</taxon>
        <taxon>Neocallimastigaceae</taxon>
        <taxon>Neocallimastix</taxon>
    </lineage>
</organism>
<dbReference type="OrthoDB" id="6077599at2759"/>
<evidence type="ECO:0000259" key="1">
    <source>
        <dbReference type="PROSITE" id="PS51154"/>
    </source>
</evidence>
<reference evidence="2 3" key="1">
    <citation type="submission" date="2016-08" db="EMBL/GenBank/DDBJ databases">
        <title>A Parts List for Fungal Cellulosomes Revealed by Comparative Genomics.</title>
        <authorList>
            <consortium name="DOE Joint Genome Institute"/>
            <person name="Haitjema C.H."/>
            <person name="Gilmore S.P."/>
            <person name="Henske J.K."/>
            <person name="Solomon K.V."/>
            <person name="De Groot R."/>
            <person name="Kuo A."/>
            <person name="Mondo S.J."/>
            <person name="Salamov A.A."/>
            <person name="Labutti K."/>
            <person name="Zhao Z."/>
            <person name="Chiniquy J."/>
            <person name="Barry K."/>
            <person name="Brewer H.M."/>
            <person name="Purvine S.O."/>
            <person name="Wright A.T."/>
            <person name="Boxma B."/>
            <person name="Van Alen T."/>
            <person name="Hackstein J.H."/>
            <person name="Baker S.E."/>
            <person name="Grigoriev I.V."/>
            <person name="O'Malley M.A."/>
        </authorList>
    </citation>
    <scope>NUCLEOTIDE SEQUENCE [LARGE SCALE GENOMIC DNA]</scope>
    <source>
        <strain evidence="2 3">G1</strain>
    </source>
</reference>
<dbReference type="STRING" id="1754190.A0A1Y2BAB1"/>
<comment type="caution">
    <text evidence="2">The sequence shown here is derived from an EMBL/GenBank/DDBJ whole genome shotgun (WGS) entry which is preliminary data.</text>
</comment>
<name>A0A1Y2BAB1_9FUNG</name>
<feature type="domain" description="Macro" evidence="1">
    <location>
        <begin position="88"/>
        <end position="278"/>
    </location>
</feature>
<dbReference type="InterPro" id="IPR043472">
    <property type="entry name" value="Macro_dom-like"/>
</dbReference>
<sequence length="278" mass="31892">MKFFNAKLNTLITYLINYLLKENSQALGTLPETDFNEKFQTYKSLCNVRLPNPISEEYLENEKNFFQELNKYRNIQTVDMIVPLSRTYPSTTHNNKYKDILALWQGDITTLAIDAIVNAANSEGLGCFQPSHRCIDNIIHTYAGVSLRLECHEKMKEIHYLETGQAFITGGHNLPSKHVIHTVGPIIQYEVSDSKKKDLADCYWNSLKLAMEAGLKTIAFPCISTGIFRFPQDLASEIAIRTVLKFLDTQNYSFQRIIFNVYSDSDFAIYESFIKNNL</sequence>
<gene>
    <name evidence="2" type="ORF">LY90DRAFT_705282</name>
</gene>